<feature type="domain" description="Solute-binding protein family 5" evidence="4">
    <location>
        <begin position="71"/>
        <end position="470"/>
    </location>
</feature>
<dbReference type="CDD" id="cd08513">
    <property type="entry name" value="PBP2_thermophilic_Hb8_like"/>
    <property type="match status" value="1"/>
</dbReference>
<dbReference type="RefSeq" id="WP_255329598.1">
    <property type="nucleotide sequence ID" value="NZ_JAKZEU010000003.1"/>
</dbReference>
<dbReference type="Pfam" id="PF00496">
    <property type="entry name" value="SBP_bac_5"/>
    <property type="match status" value="1"/>
</dbReference>
<dbReference type="PIRSF" id="PIRSF002741">
    <property type="entry name" value="MppA"/>
    <property type="match status" value="1"/>
</dbReference>
<comment type="similarity">
    <text evidence="2">Belongs to the bacterial solute-binding protein 5 family.</text>
</comment>
<protein>
    <submittedName>
        <fullName evidence="5">Peptide ABC transporter substrate-binding protein</fullName>
    </submittedName>
</protein>
<keyword evidence="3" id="KW-0732">Signal</keyword>
<dbReference type="SUPFAM" id="SSF53850">
    <property type="entry name" value="Periplasmic binding protein-like II"/>
    <property type="match status" value="1"/>
</dbReference>
<comment type="caution">
    <text evidence="5">The sequence shown here is derived from an EMBL/GenBank/DDBJ whole genome shotgun (WGS) entry which is preliminary data.</text>
</comment>
<dbReference type="EMBL" id="JAKZEU010000003">
    <property type="protein sequence ID" value="MCQ0970572.1"/>
    <property type="molecule type" value="Genomic_DNA"/>
</dbReference>
<dbReference type="Proteomes" id="UP001203945">
    <property type="component" value="Unassembled WGS sequence"/>
</dbReference>
<name>A0ABT1MQI1_9RHOB</name>
<evidence type="ECO:0000256" key="1">
    <source>
        <dbReference type="ARBA" id="ARBA00004418"/>
    </source>
</evidence>
<accession>A0ABT1MQI1</accession>
<dbReference type="PANTHER" id="PTHR30290">
    <property type="entry name" value="PERIPLASMIC BINDING COMPONENT OF ABC TRANSPORTER"/>
    <property type="match status" value="1"/>
</dbReference>
<evidence type="ECO:0000313" key="5">
    <source>
        <dbReference type="EMBL" id="MCQ0970572.1"/>
    </source>
</evidence>
<dbReference type="Gene3D" id="3.10.105.10">
    <property type="entry name" value="Dipeptide-binding Protein, Domain 3"/>
    <property type="match status" value="1"/>
</dbReference>
<dbReference type="Gene3D" id="3.40.190.10">
    <property type="entry name" value="Periplasmic binding protein-like II"/>
    <property type="match status" value="1"/>
</dbReference>
<comment type="subcellular location">
    <subcellularLocation>
        <location evidence="1">Periplasm</location>
    </subcellularLocation>
</comment>
<feature type="signal peptide" evidence="3">
    <location>
        <begin position="1"/>
        <end position="22"/>
    </location>
</feature>
<dbReference type="InterPro" id="IPR039424">
    <property type="entry name" value="SBP_5"/>
</dbReference>
<evidence type="ECO:0000256" key="3">
    <source>
        <dbReference type="SAM" id="SignalP"/>
    </source>
</evidence>
<proteinExistence type="inferred from homology"/>
<dbReference type="InterPro" id="IPR030678">
    <property type="entry name" value="Peptide/Ni-bd"/>
</dbReference>
<gene>
    <name evidence="5" type="ORF">MLD63_09065</name>
</gene>
<reference evidence="5 6" key="1">
    <citation type="submission" date="2022-03" db="EMBL/GenBank/DDBJ databases">
        <authorList>
            <person name="He Y."/>
        </authorList>
    </citation>
    <scope>NUCLEOTIDE SEQUENCE [LARGE SCALE GENOMIC DNA]</scope>
    <source>
        <strain evidence="5 6">TK19116</strain>
    </source>
</reference>
<keyword evidence="6" id="KW-1185">Reference proteome</keyword>
<organism evidence="5 6">
    <name type="scientific">Paracoccus albicereus</name>
    <dbReference type="NCBI Taxonomy" id="2922394"/>
    <lineage>
        <taxon>Bacteria</taxon>
        <taxon>Pseudomonadati</taxon>
        <taxon>Pseudomonadota</taxon>
        <taxon>Alphaproteobacteria</taxon>
        <taxon>Rhodobacterales</taxon>
        <taxon>Paracoccaceae</taxon>
        <taxon>Paracoccus</taxon>
    </lineage>
</organism>
<evidence type="ECO:0000313" key="6">
    <source>
        <dbReference type="Proteomes" id="UP001203945"/>
    </source>
</evidence>
<feature type="chain" id="PRO_5046820728" evidence="3">
    <location>
        <begin position="23"/>
        <end position="568"/>
    </location>
</feature>
<evidence type="ECO:0000256" key="2">
    <source>
        <dbReference type="ARBA" id="ARBA00005695"/>
    </source>
</evidence>
<evidence type="ECO:0000259" key="4">
    <source>
        <dbReference type="Pfam" id="PF00496"/>
    </source>
</evidence>
<sequence>MTLKTLLMGAAATMALAPAAMAERGEDGQVNIIMWQAPSTMNVYLSGGTKELVASSMTLEPLASSEPDGTLVPRLAAEMPSIDNGGIAEDLRSVTWKLKEGIKWSDGSDFTADDVVFTAEYCMNPQGGCSQLAKFEGVESVEAVDPLTVKINFAGATPDPFGPLVGAASPILQKAQFENCSGEAAPTCTDQNFKPIGTGPFMVTDFRTNDTISFEANPEYREADKPAFATAVIKGGGDAAAAARSVLETGEYDYAWNTQLSPDVIAGMESAGRGKVEVAFGSLVERLHINLTDPSSSLPEGERSTTAHPHPFMTDPAVRQALSMAIDRNVLTEIGYGQAGQPTCNYVPAPEAWASDNTDCLTQDLEGAKALLEEAGWVAGSDGVREKDGVRLSMVYQTSVNAVRQDFQALIKQWWDEVGFETELKSIDASVFFGSDAGSPDTLQKFYADVQMYADNFEGTNPAPYLAKWTCNKAPGPNNQWQGENISRYCDEAYDALVAEMGNTVEPEKRAEMGRQMNDMLTTKGSYAIIPLVYRGTASAVSSSLGGVQMNAWDSELWNVADWTRNDQ</sequence>
<dbReference type="InterPro" id="IPR000914">
    <property type="entry name" value="SBP_5_dom"/>
</dbReference>
<dbReference type="PANTHER" id="PTHR30290:SF65">
    <property type="entry name" value="MONOACYL PHOSPHATIDYLINOSITOL TETRAMANNOSIDE-BINDING PROTEIN LPQW-RELATED"/>
    <property type="match status" value="1"/>
</dbReference>